<evidence type="ECO:0000256" key="1">
    <source>
        <dbReference type="ARBA" id="ARBA00004680"/>
    </source>
</evidence>
<dbReference type="GO" id="GO:0046166">
    <property type="term" value="P:glyceraldehyde-3-phosphate biosynthetic process"/>
    <property type="evidence" value="ECO:0007669"/>
    <property type="project" value="TreeGrafter"/>
</dbReference>
<feature type="binding site" evidence="7">
    <location>
        <position position="177"/>
    </location>
    <ligand>
        <name>substrate</name>
    </ligand>
</feature>
<gene>
    <name evidence="7" type="primary">tpiA</name>
    <name evidence="9" type="ORF">COU00_01395</name>
</gene>
<evidence type="ECO:0000256" key="5">
    <source>
        <dbReference type="ARBA" id="ARBA00023152"/>
    </source>
</evidence>
<dbReference type="InterPro" id="IPR035990">
    <property type="entry name" value="TIM_sf"/>
</dbReference>
<feature type="active site" description="Electrophile" evidence="7">
    <location>
        <position position="98"/>
    </location>
</feature>
<comment type="similarity">
    <text evidence="2 7 8">Belongs to the triosephosphate isomerase family.</text>
</comment>
<feature type="binding site" evidence="7">
    <location>
        <begin position="239"/>
        <end position="240"/>
    </location>
    <ligand>
        <name>substrate</name>
    </ligand>
</feature>
<feature type="binding site" evidence="7">
    <location>
        <begin position="9"/>
        <end position="11"/>
    </location>
    <ligand>
        <name>substrate</name>
    </ligand>
</feature>
<dbReference type="InterPro" id="IPR022896">
    <property type="entry name" value="TrioseP_Isoase_bac/euk"/>
</dbReference>
<comment type="function">
    <text evidence="7">Involved in the gluconeogenesis. Catalyzes stereospecifically the conversion of dihydroxyacetone phosphate (DHAP) to D-glyceraldehyde-3-phosphate (G3P).</text>
</comment>
<dbReference type="InterPro" id="IPR013785">
    <property type="entry name" value="Aldolase_TIM"/>
</dbReference>
<evidence type="ECO:0000313" key="10">
    <source>
        <dbReference type="Proteomes" id="UP000229335"/>
    </source>
</evidence>
<name>A0A2M6WMI6_9BACT</name>
<dbReference type="Pfam" id="PF00121">
    <property type="entry name" value="TIM"/>
    <property type="match status" value="1"/>
</dbReference>
<dbReference type="PROSITE" id="PS00171">
    <property type="entry name" value="TIM_1"/>
    <property type="match status" value="1"/>
</dbReference>
<dbReference type="EC" id="5.3.1.1" evidence="7 8"/>
<dbReference type="EMBL" id="PFAS01000018">
    <property type="protein sequence ID" value="PIT93995.1"/>
    <property type="molecule type" value="Genomic_DNA"/>
</dbReference>
<keyword evidence="6 7" id="KW-0413">Isomerase</keyword>
<dbReference type="FunFam" id="3.20.20.70:FF:000016">
    <property type="entry name" value="Triosephosphate isomerase"/>
    <property type="match status" value="1"/>
</dbReference>
<dbReference type="AlphaFoldDB" id="A0A2M6WMI6"/>
<evidence type="ECO:0000256" key="3">
    <source>
        <dbReference type="ARBA" id="ARBA00022432"/>
    </source>
</evidence>
<sequence length="255" mass="28272">MKQKIIIANWKMKLNIKESLELAREYAQKFADEAATGGKEIAVCPANIALREAKDIFAPSAVKIGAQNVFWEEQGAFTGEISVTMLEEAGCQYVIIGHSERRQYLLENYEMAHLKLKTVLDHSNIIPIVCVGESLKEKESDRRDYVIIDQIQQTFGGVQILSQQQVIIAYEPIWAIGTGQVIKPADADTMHEIIHAALVDLFGIDVINKQFRIIYGGSVDSANVSDFSQLDNIDGLLVGGASLKAEDFYKIVKGI</sequence>
<dbReference type="NCBIfam" id="TIGR00419">
    <property type="entry name" value="tim"/>
    <property type="match status" value="1"/>
</dbReference>
<dbReference type="GO" id="GO:0004807">
    <property type="term" value="F:triose-phosphate isomerase activity"/>
    <property type="evidence" value="ECO:0007669"/>
    <property type="project" value="UniProtKB-UniRule"/>
</dbReference>
<feature type="binding site" evidence="7">
    <location>
        <position position="218"/>
    </location>
    <ligand>
        <name>substrate</name>
    </ligand>
</feature>
<evidence type="ECO:0000313" key="9">
    <source>
        <dbReference type="EMBL" id="PIT93995.1"/>
    </source>
</evidence>
<dbReference type="PANTHER" id="PTHR21139:SF42">
    <property type="entry name" value="TRIOSEPHOSPHATE ISOMERASE"/>
    <property type="match status" value="1"/>
</dbReference>
<dbReference type="GO" id="GO:0006096">
    <property type="term" value="P:glycolytic process"/>
    <property type="evidence" value="ECO:0007669"/>
    <property type="project" value="UniProtKB-UniRule"/>
</dbReference>
<dbReference type="InterPro" id="IPR020861">
    <property type="entry name" value="Triosephosphate_isomerase_AS"/>
</dbReference>
<keyword evidence="3 7" id="KW-0312">Gluconeogenesis</keyword>
<organism evidence="9 10">
    <name type="scientific">Candidatus Falkowbacteria bacterium CG10_big_fil_rev_8_21_14_0_10_43_11</name>
    <dbReference type="NCBI Taxonomy" id="1974568"/>
    <lineage>
        <taxon>Bacteria</taxon>
        <taxon>Candidatus Falkowiibacteriota</taxon>
    </lineage>
</organism>
<dbReference type="PANTHER" id="PTHR21139">
    <property type="entry name" value="TRIOSEPHOSPHATE ISOMERASE"/>
    <property type="match status" value="1"/>
</dbReference>
<dbReference type="GO" id="GO:0006094">
    <property type="term" value="P:gluconeogenesis"/>
    <property type="evidence" value="ECO:0007669"/>
    <property type="project" value="UniProtKB-UniRule"/>
</dbReference>
<comment type="catalytic activity">
    <reaction evidence="7 8">
        <text>D-glyceraldehyde 3-phosphate = dihydroxyacetone phosphate</text>
        <dbReference type="Rhea" id="RHEA:18585"/>
        <dbReference type="ChEBI" id="CHEBI:57642"/>
        <dbReference type="ChEBI" id="CHEBI:59776"/>
        <dbReference type="EC" id="5.3.1.1"/>
    </reaction>
</comment>
<reference evidence="10" key="1">
    <citation type="submission" date="2017-09" db="EMBL/GenBank/DDBJ databases">
        <title>Depth-based differentiation of microbial function through sediment-hosted aquifers and enrichment of novel symbionts in the deep terrestrial subsurface.</title>
        <authorList>
            <person name="Probst A.J."/>
            <person name="Ladd B."/>
            <person name="Jarett J.K."/>
            <person name="Geller-Mcgrath D.E."/>
            <person name="Sieber C.M.K."/>
            <person name="Emerson J.B."/>
            <person name="Anantharaman K."/>
            <person name="Thomas B.C."/>
            <person name="Malmstrom R."/>
            <person name="Stieglmeier M."/>
            <person name="Klingl A."/>
            <person name="Woyke T."/>
            <person name="Ryan C.M."/>
            <person name="Banfield J.F."/>
        </authorList>
    </citation>
    <scope>NUCLEOTIDE SEQUENCE [LARGE SCALE GENOMIC DNA]</scope>
</reference>
<keyword evidence="5 7" id="KW-0324">Glycolysis</keyword>
<feature type="active site" description="Proton acceptor" evidence="7">
    <location>
        <position position="171"/>
    </location>
</feature>
<dbReference type="PROSITE" id="PS51440">
    <property type="entry name" value="TIM_2"/>
    <property type="match status" value="1"/>
</dbReference>
<evidence type="ECO:0000256" key="8">
    <source>
        <dbReference type="RuleBase" id="RU363013"/>
    </source>
</evidence>
<dbReference type="UniPathway" id="UPA00109">
    <property type="reaction ID" value="UER00189"/>
</dbReference>
<protein>
    <recommendedName>
        <fullName evidence="7 8">Triosephosphate isomerase</fullName>
        <shortName evidence="7">TIM</shortName>
        <shortName evidence="7">TPI</shortName>
        <ecNumber evidence="7 8">5.3.1.1</ecNumber>
    </recommendedName>
    <alternativeName>
        <fullName evidence="7">Triose-phosphate isomerase</fullName>
    </alternativeName>
</protein>
<dbReference type="Gene3D" id="3.20.20.70">
    <property type="entry name" value="Aldolase class I"/>
    <property type="match status" value="1"/>
</dbReference>
<accession>A0A2M6WMI6</accession>
<comment type="subunit">
    <text evidence="7 8">Homodimer.</text>
</comment>
<comment type="pathway">
    <text evidence="7 8">Carbohydrate biosynthesis; gluconeogenesis.</text>
</comment>
<evidence type="ECO:0000256" key="4">
    <source>
        <dbReference type="ARBA" id="ARBA00022490"/>
    </source>
</evidence>
<dbReference type="Proteomes" id="UP000229335">
    <property type="component" value="Unassembled WGS sequence"/>
</dbReference>
<evidence type="ECO:0000256" key="6">
    <source>
        <dbReference type="ARBA" id="ARBA00023235"/>
    </source>
</evidence>
<dbReference type="GO" id="GO:0005829">
    <property type="term" value="C:cytosol"/>
    <property type="evidence" value="ECO:0007669"/>
    <property type="project" value="TreeGrafter"/>
</dbReference>
<keyword evidence="4 7" id="KW-0963">Cytoplasm</keyword>
<proteinExistence type="inferred from homology"/>
<dbReference type="GO" id="GO:0019563">
    <property type="term" value="P:glycerol catabolic process"/>
    <property type="evidence" value="ECO:0007669"/>
    <property type="project" value="TreeGrafter"/>
</dbReference>
<evidence type="ECO:0000256" key="7">
    <source>
        <dbReference type="HAMAP-Rule" id="MF_00147"/>
    </source>
</evidence>
<comment type="subcellular location">
    <subcellularLocation>
        <location evidence="7 8">Cytoplasm</location>
    </subcellularLocation>
</comment>
<dbReference type="UniPathway" id="UPA00138"/>
<dbReference type="CDD" id="cd00311">
    <property type="entry name" value="TIM"/>
    <property type="match status" value="1"/>
</dbReference>
<comment type="pathway">
    <text evidence="1 7 8">Carbohydrate degradation; glycolysis; D-glyceraldehyde 3-phosphate from glycerone phosphate: step 1/1.</text>
</comment>
<dbReference type="InterPro" id="IPR000652">
    <property type="entry name" value="Triosephosphate_isomerase"/>
</dbReference>
<evidence type="ECO:0000256" key="2">
    <source>
        <dbReference type="ARBA" id="ARBA00007422"/>
    </source>
</evidence>
<comment type="caution">
    <text evidence="9">The sequence shown here is derived from an EMBL/GenBank/DDBJ whole genome shotgun (WGS) entry which is preliminary data.</text>
</comment>
<dbReference type="HAMAP" id="MF_00147_B">
    <property type="entry name" value="TIM_B"/>
    <property type="match status" value="1"/>
</dbReference>
<dbReference type="SUPFAM" id="SSF51351">
    <property type="entry name" value="Triosephosphate isomerase (TIM)"/>
    <property type="match status" value="1"/>
</dbReference>